<proteinExistence type="inferred from homology"/>
<dbReference type="Gene3D" id="3.40.190.290">
    <property type="match status" value="1"/>
</dbReference>
<dbReference type="Gene3D" id="1.10.10.10">
    <property type="entry name" value="Winged helix-like DNA-binding domain superfamily/Winged helix DNA-binding domain"/>
    <property type="match status" value="1"/>
</dbReference>
<dbReference type="InterPro" id="IPR000847">
    <property type="entry name" value="LysR_HTH_N"/>
</dbReference>
<keyword evidence="7" id="KW-1185">Reference proteome</keyword>
<dbReference type="InterPro" id="IPR036390">
    <property type="entry name" value="WH_DNA-bd_sf"/>
</dbReference>
<dbReference type="InterPro" id="IPR005119">
    <property type="entry name" value="LysR_subst-bd"/>
</dbReference>
<evidence type="ECO:0000256" key="2">
    <source>
        <dbReference type="ARBA" id="ARBA00023015"/>
    </source>
</evidence>
<evidence type="ECO:0000256" key="1">
    <source>
        <dbReference type="ARBA" id="ARBA00009437"/>
    </source>
</evidence>
<evidence type="ECO:0000313" key="6">
    <source>
        <dbReference type="EMBL" id="AGI66099.1"/>
    </source>
</evidence>
<feature type="domain" description="HTH lysR-type" evidence="5">
    <location>
        <begin position="7"/>
        <end position="64"/>
    </location>
</feature>
<dbReference type="GO" id="GO:0006351">
    <property type="term" value="P:DNA-templated transcription"/>
    <property type="evidence" value="ECO:0007669"/>
    <property type="project" value="TreeGrafter"/>
</dbReference>
<dbReference type="InterPro" id="IPR036388">
    <property type="entry name" value="WH-like_DNA-bd_sf"/>
</dbReference>
<comment type="similarity">
    <text evidence="1">Belongs to the LysR transcriptional regulatory family.</text>
</comment>
<dbReference type="PANTHER" id="PTHR30537">
    <property type="entry name" value="HTH-TYPE TRANSCRIPTIONAL REGULATOR"/>
    <property type="match status" value="1"/>
</dbReference>
<gene>
    <name evidence="6" type="ORF">OAN307_c03460</name>
</gene>
<dbReference type="STRING" id="391626.OAN307_c03460"/>
<dbReference type="Proteomes" id="UP000005307">
    <property type="component" value="Chromosome"/>
</dbReference>
<dbReference type="AlphaFoldDB" id="M9R0F2"/>
<dbReference type="SUPFAM" id="SSF46785">
    <property type="entry name" value="Winged helix' DNA-binding domain"/>
    <property type="match status" value="1"/>
</dbReference>
<evidence type="ECO:0000256" key="3">
    <source>
        <dbReference type="ARBA" id="ARBA00023125"/>
    </source>
</evidence>
<reference evidence="6 7" key="1">
    <citation type="journal article" date="2013" name="PLoS ONE">
        <title>Poles Apart: Arctic and Antarctic Octadecabacter strains Share High Genome Plasticity and a New Type of Xanthorhodopsin.</title>
        <authorList>
            <person name="Vollmers J."/>
            <person name="Voget S."/>
            <person name="Dietrich S."/>
            <person name="Gollnow K."/>
            <person name="Smits M."/>
            <person name="Meyer K."/>
            <person name="Brinkhoff T."/>
            <person name="Simon M."/>
            <person name="Daniel R."/>
        </authorList>
    </citation>
    <scope>NUCLEOTIDE SEQUENCE [LARGE SCALE GENOMIC DNA]</scope>
    <source>
        <strain evidence="6 7">307</strain>
    </source>
</reference>
<sequence>MCNNACMNWDDLRYVLALGRAGTLVGAAASLGVHYTSVARRVKQFEDSLGTQLFDHHPREQVLTAAGEELMRVAERMEIEVIALDRKLLGKDARLSGQLRIATVDTIAMAHCKDLAEFADRHPAVELEIAAELNLHNLSKREADVAIRATKKPPEHLVGRQVAIMRFAPFAMPELIEKIDAGTPMVAWPWVHWAQQGDRPMWSPWLEQVAVGRGRVINVDNGAVFTEMVESGSCAGFLPLATAALNPALKRIGPWRPELDIPLWILTHPELRHTARIRAFMEFMGPRMKAAHQFAESEEDLV</sequence>
<dbReference type="EMBL" id="CP003740">
    <property type="protein sequence ID" value="AGI66099.1"/>
    <property type="molecule type" value="Genomic_DNA"/>
</dbReference>
<keyword evidence="4" id="KW-0804">Transcription</keyword>
<dbReference type="PROSITE" id="PS50931">
    <property type="entry name" value="HTH_LYSR"/>
    <property type="match status" value="1"/>
</dbReference>
<dbReference type="GO" id="GO:0003700">
    <property type="term" value="F:DNA-binding transcription factor activity"/>
    <property type="evidence" value="ECO:0007669"/>
    <property type="project" value="InterPro"/>
</dbReference>
<organism evidence="6 7">
    <name type="scientific">Octadecabacter antarcticus 307</name>
    <dbReference type="NCBI Taxonomy" id="391626"/>
    <lineage>
        <taxon>Bacteria</taxon>
        <taxon>Pseudomonadati</taxon>
        <taxon>Pseudomonadota</taxon>
        <taxon>Alphaproteobacteria</taxon>
        <taxon>Rhodobacterales</taxon>
        <taxon>Roseobacteraceae</taxon>
        <taxon>Octadecabacter</taxon>
    </lineage>
</organism>
<keyword evidence="2" id="KW-0805">Transcription regulation</keyword>
<dbReference type="Pfam" id="PF03466">
    <property type="entry name" value="LysR_substrate"/>
    <property type="match status" value="1"/>
</dbReference>
<dbReference type="PANTHER" id="PTHR30537:SF3">
    <property type="entry name" value="TRANSCRIPTIONAL REGULATORY PROTEIN"/>
    <property type="match status" value="1"/>
</dbReference>
<dbReference type="KEGG" id="oat:OAN307_c03460"/>
<evidence type="ECO:0000256" key="4">
    <source>
        <dbReference type="ARBA" id="ARBA00023163"/>
    </source>
</evidence>
<dbReference type="GO" id="GO:0043565">
    <property type="term" value="F:sequence-specific DNA binding"/>
    <property type="evidence" value="ECO:0007669"/>
    <property type="project" value="TreeGrafter"/>
</dbReference>
<dbReference type="SUPFAM" id="SSF53850">
    <property type="entry name" value="Periplasmic binding protein-like II"/>
    <property type="match status" value="1"/>
</dbReference>
<evidence type="ECO:0000259" key="5">
    <source>
        <dbReference type="PROSITE" id="PS50931"/>
    </source>
</evidence>
<dbReference type="eggNOG" id="COG0583">
    <property type="taxonomic scope" value="Bacteria"/>
</dbReference>
<evidence type="ECO:0000313" key="7">
    <source>
        <dbReference type="Proteomes" id="UP000005307"/>
    </source>
</evidence>
<keyword evidence="3" id="KW-0238">DNA-binding</keyword>
<dbReference type="HOGENOM" id="CLU_039613_2_1_5"/>
<dbReference type="Pfam" id="PF00126">
    <property type="entry name" value="HTH_1"/>
    <property type="match status" value="1"/>
</dbReference>
<name>M9R0F2_9RHOB</name>
<dbReference type="InterPro" id="IPR058163">
    <property type="entry name" value="LysR-type_TF_proteobact-type"/>
</dbReference>
<protein>
    <submittedName>
        <fullName evidence="6">LysR family transcriptional regulator</fullName>
    </submittedName>
</protein>
<accession>M9R0F2</accession>